<comment type="caution">
    <text evidence="1">The sequence shown here is derived from an EMBL/GenBank/DDBJ whole genome shotgun (WGS) entry which is preliminary data.</text>
</comment>
<evidence type="ECO:0000313" key="3">
    <source>
        <dbReference type="Proteomes" id="UP000277582"/>
    </source>
</evidence>
<keyword evidence="3" id="KW-1185">Reference proteome</keyword>
<reference evidence="1 3" key="1">
    <citation type="submission" date="2018-10" db="EMBL/GenBank/DDBJ databases">
        <title>Co-occurring genomic capacity for anaerobic methane metabolism and dissimilatory sulfite reduction discovered in the Korarchaeota.</title>
        <authorList>
            <person name="Mckay L.J."/>
            <person name="Dlakic M."/>
            <person name="Fields M.W."/>
            <person name="Delmont T.O."/>
            <person name="Eren A.M."/>
            <person name="Jay Z.J."/>
            <person name="Klingelsmith K.B."/>
            <person name="Rusch D.B."/>
            <person name="Inskeep W.P."/>
        </authorList>
    </citation>
    <scope>NUCLEOTIDE SEQUENCE [LARGE SCALE GENOMIC DNA]</scope>
    <source>
        <strain evidence="1 3">MDKW</strain>
    </source>
</reference>
<dbReference type="EMBL" id="RCOS01000052">
    <property type="protein sequence ID" value="RSN76866.1"/>
    <property type="molecule type" value="Genomic_DNA"/>
</dbReference>
<gene>
    <name evidence="2" type="ORF">D6D85_03465</name>
    <name evidence="1" type="ORF">D6D85_05005</name>
</gene>
<accession>A0A3R9PKQ7</accession>
<dbReference type="OrthoDB" id="30942at2157"/>
<dbReference type="Proteomes" id="UP000277582">
    <property type="component" value="Unassembled WGS sequence"/>
</dbReference>
<evidence type="ECO:0000313" key="2">
    <source>
        <dbReference type="EMBL" id="RSN76866.1"/>
    </source>
</evidence>
<dbReference type="EMBL" id="RCOS01000063">
    <property type="protein sequence ID" value="RSN76116.1"/>
    <property type="molecule type" value="Genomic_DNA"/>
</dbReference>
<dbReference type="AlphaFoldDB" id="A0A3R9PKQ7"/>
<sequence length="102" mass="11484">MSIEIDLVRPVNPAGASFIKYLWGAIGARNRTILQEHKRDLSRLLMKLSFALEDKIGPNKLVTGKVVVELKDGRPYKAIARNLRVWQETGSLEGEVAVELRE</sequence>
<organism evidence="1 3">
    <name type="scientific">Candidatus Methanodesulfokora washburnensis</name>
    <dbReference type="NCBI Taxonomy" id="2478471"/>
    <lineage>
        <taxon>Archaea</taxon>
        <taxon>Thermoproteota</taxon>
        <taxon>Candidatus Korarchaeia</taxon>
        <taxon>Candidatus Korarchaeia incertae sedis</taxon>
        <taxon>Candidatus Methanodesulfokora</taxon>
    </lineage>
</organism>
<evidence type="ECO:0000313" key="1">
    <source>
        <dbReference type="EMBL" id="RSN76116.1"/>
    </source>
</evidence>
<protein>
    <submittedName>
        <fullName evidence="1">Uncharacterized protein</fullName>
    </submittedName>
</protein>
<proteinExistence type="predicted"/>
<name>A0A3R9PKQ7_9CREN</name>
<dbReference type="RefSeq" id="WP_125670658.1">
    <property type="nucleotide sequence ID" value="NZ_RCOS01000052.1"/>
</dbReference>